<protein>
    <submittedName>
        <fullName evidence="1">Uncharacterized protein</fullName>
    </submittedName>
</protein>
<dbReference type="AlphaFoldDB" id="A0A428JXS7"/>
<sequence>MDSPFASAAFPDPALIINYPTALRFVRFRLNRMPHGQMKPWATAQRFNYARLVEIKKDDRQLYAPLLKRLLAAFGYSVDVLRLISMTNEKRHFYWFATPEAHALFCLELRTYEELVLQASR</sequence>
<dbReference type="RefSeq" id="WP_125440468.1">
    <property type="nucleotide sequence ID" value="NZ_RWIU01000010.1"/>
</dbReference>
<dbReference type="OrthoDB" id="882832at2"/>
<evidence type="ECO:0000313" key="1">
    <source>
        <dbReference type="EMBL" id="RSK38947.1"/>
    </source>
</evidence>
<organism evidence="1 2">
    <name type="scientific">Hymenobacter perfusus</name>
    <dbReference type="NCBI Taxonomy" id="1236770"/>
    <lineage>
        <taxon>Bacteria</taxon>
        <taxon>Pseudomonadati</taxon>
        <taxon>Bacteroidota</taxon>
        <taxon>Cytophagia</taxon>
        <taxon>Cytophagales</taxon>
        <taxon>Hymenobacteraceae</taxon>
        <taxon>Hymenobacter</taxon>
    </lineage>
</organism>
<name>A0A428JXS7_9BACT</name>
<accession>A0A428JXS7</accession>
<evidence type="ECO:0000313" key="2">
    <source>
        <dbReference type="Proteomes" id="UP000270291"/>
    </source>
</evidence>
<comment type="caution">
    <text evidence="1">The sequence shown here is derived from an EMBL/GenBank/DDBJ whole genome shotgun (WGS) entry which is preliminary data.</text>
</comment>
<gene>
    <name evidence="1" type="ORF">EI293_20720</name>
</gene>
<reference evidence="1 2" key="1">
    <citation type="submission" date="2018-12" db="EMBL/GenBank/DDBJ databases">
        <authorList>
            <person name="Feng G."/>
            <person name="Zhu H."/>
        </authorList>
    </citation>
    <scope>NUCLEOTIDE SEQUENCE [LARGE SCALE GENOMIC DNA]</scope>
    <source>
        <strain evidence="1 2">LMG 26000</strain>
    </source>
</reference>
<proteinExistence type="predicted"/>
<dbReference type="EMBL" id="RWIU01000010">
    <property type="protein sequence ID" value="RSK38947.1"/>
    <property type="molecule type" value="Genomic_DNA"/>
</dbReference>
<keyword evidence="2" id="KW-1185">Reference proteome</keyword>
<dbReference type="Proteomes" id="UP000270291">
    <property type="component" value="Unassembled WGS sequence"/>
</dbReference>